<proteinExistence type="predicted"/>
<sequence length="83" mass="9410">MVEKLAYASDPESYAGWGFITLAGSTKPDRSRVRRQMNQSLVLQAGGWHGVNYPTLEESMSYINFDCHFDLMITTSAFLIQMK</sequence>
<dbReference type="EMBL" id="GBXM01098100">
    <property type="protein sequence ID" value="JAH10477.1"/>
    <property type="molecule type" value="Transcribed_RNA"/>
</dbReference>
<reference evidence="1" key="2">
    <citation type="journal article" date="2015" name="Fish Shellfish Immunol.">
        <title>Early steps in the European eel (Anguilla anguilla)-Vibrio vulnificus interaction in the gills: Role of the RtxA13 toxin.</title>
        <authorList>
            <person name="Callol A."/>
            <person name="Pajuelo D."/>
            <person name="Ebbesson L."/>
            <person name="Teles M."/>
            <person name="MacKenzie S."/>
            <person name="Amaro C."/>
        </authorList>
    </citation>
    <scope>NUCLEOTIDE SEQUENCE</scope>
</reference>
<accession>A0A0E9Q1T5</accession>
<name>A0A0E9Q1T5_ANGAN</name>
<evidence type="ECO:0000313" key="1">
    <source>
        <dbReference type="EMBL" id="JAH10477.1"/>
    </source>
</evidence>
<dbReference type="AlphaFoldDB" id="A0A0E9Q1T5"/>
<protein>
    <submittedName>
        <fullName evidence="1">Uncharacterized protein</fullName>
    </submittedName>
</protein>
<organism evidence="1">
    <name type="scientific">Anguilla anguilla</name>
    <name type="common">European freshwater eel</name>
    <name type="synonym">Muraena anguilla</name>
    <dbReference type="NCBI Taxonomy" id="7936"/>
    <lineage>
        <taxon>Eukaryota</taxon>
        <taxon>Metazoa</taxon>
        <taxon>Chordata</taxon>
        <taxon>Craniata</taxon>
        <taxon>Vertebrata</taxon>
        <taxon>Euteleostomi</taxon>
        <taxon>Actinopterygii</taxon>
        <taxon>Neopterygii</taxon>
        <taxon>Teleostei</taxon>
        <taxon>Anguilliformes</taxon>
        <taxon>Anguillidae</taxon>
        <taxon>Anguilla</taxon>
    </lineage>
</organism>
<reference evidence="1" key="1">
    <citation type="submission" date="2014-11" db="EMBL/GenBank/DDBJ databases">
        <authorList>
            <person name="Amaro Gonzalez C."/>
        </authorList>
    </citation>
    <scope>NUCLEOTIDE SEQUENCE</scope>
</reference>